<dbReference type="GO" id="GO:0050136">
    <property type="term" value="F:NADH dehydrogenase (quinone) (non-electrogenic) activity"/>
    <property type="evidence" value="ECO:0007669"/>
    <property type="project" value="UniProtKB-EC"/>
</dbReference>
<evidence type="ECO:0000256" key="3">
    <source>
        <dbReference type="ARBA" id="ARBA00022630"/>
    </source>
</evidence>
<name>A0A5C5YR95_9BACT</name>
<dbReference type="Pfam" id="PF22366">
    <property type="entry name" value="NDH2_C"/>
    <property type="match status" value="1"/>
</dbReference>
<reference evidence="11 12" key="1">
    <citation type="submission" date="2019-02" db="EMBL/GenBank/DDBJ databases">
        <title>Deep-cultivation of Planctomycetes and their phenomic and genomic characterization uncovers novel biology.</title>
        <authorList>
            <person name="Wiegand S."/>
            <person name="Jogler M."/>
            <person name="Boedeker C."/>
            <person name="Pinto D."/>
            <person name="Vollmers J."/>
            <person name="Rivas-Marin E."/>
            <person name="Kohn T."/>
            <person name="Peeters S.H."/>
            <person name="Heuer A."/>
            <person name="Rast P."/>
            <person name="Oberbeckmann S."/>
            <person name="Bunk B."/>
            <person name="Jeske O."/>
            <person name="Meyerdierks A."/>
            <person name="Storesund J.E."/>
            <person name="Kallscheuer N."/>
            <person name="Luecker S."/>
            <person name="Lage O.M."/>
            <person name="Pohl T."/>
            <person name="Merkel B.J."/>
            <person name="Hornburger P."/>
            <person name="Mueller R.-W."/>
            <person name="Bruemmer F."/>
            <person name="Labrenz M."/>
            <person name="Spormann A.M."/>
            <person name="Op Den Camp H."/>
            <person name="Overmann J."/>
            <person name="Amann R."/>
            <person name="Jetten M.S.M."/>
            <person name="Mascher T."/>
            <person name="Medema M.H."/>
            <person name="Devos D.P."/>
            <person name="Kaster A.-K."/>
            <person name="Ovreas L."/>
            <person name="Rohde M."/>
            <person name="Galperin M.Y."/>
            <person name="Jogler C."/>
        </authorList>
    </citation>
    <scope>NUCLEOTIDE SEQUENCE [LARGE SCALE GENOMIC DNA]</scope>
    <source>
        <strain evidence="11 12">Pla123a</strain>
    </source>
</reference>
<dbReference type="InterPro" id="IPR054585">
    <property type="entry name" value="NDH2-like_C"/>
</dbReference>
<dbReference type="EC" id="1.6.5.9" evidence="2"/>
<sequence length="473" mass="51477">MIAAVPTRPEYPRLDGRNRAYPISTEAPTVANKQAKRPRVVIVGGGFGGLHAARALRHAEVDLTLVDRANFHLFQPLLYQVATGGLSPANIAAPLRGILRSQTNAKVLQAEVDDFDLDRRRLLLAEGELPYDYLIVAAGSTHSYFGHDEWAEHAPGLKTLDNATEIRAQVLSAFEQAERIEDPAERRRLLTFVIVGGGPTGVEMAGALSELSRHTLKGEFRSIDPAEARIVLIDASPRVLSVYPESLSEKASAFLDRLGVEVHTGVRVTKITDDCVEIENDTGASSIQAETILWAAGVAASPLARRLADAAGLQADRAGRVAVDENLSLAGHDEVMVIGDMASFTGKDGRPLPGVAPVAIQQGKHAAKRIKNLLRGQPTKPFKYFDMGSMATVGRSAAVVSMGKLKFAGFFAWLTWLFVHLMQLVNFQNRVLVLMQWAWSYVTRGRSARLITRTHEHRADRAAPHEVEEAVAG</sequence>
<dbReference type="InterPro" id="IPR045024">
    <property type="entry name" value="NDH-2"/>
</dbReference>
<comment type="caution">
    <text evidence="11">The sequence shown here is derived from an EMBL/GenBank/DDBJ whole genome shotgun (WGS) entry which is preliminary data.</text>
</comment>
<dbReference type="OrthoDB" id="9781621at2"/>
<evidence type="ECO:0000313" key="12">
    <source>
        <dbReference type="Proteomes" id="UP000318478"/>
    </source>
</evidence>
<keyword evidence="5" id="KW-0809">Transit peptide</keyword>
<keyword evidence="4" id="KW-0274">FAD</keyword>
<dbReference type="PRINTS" id="PR00411">
    <property type="entry name" value="PNDRDTASEI"/>
</dbReference>
<feature type="domain" description="External alternative NADH-ubiquinone oxidoreductase-like C-terminal" evidence="10">
    <location>
        <begin position="388"/>
        <end position="442"/>
    </location>
</feature>
<organism evidence="11 12">
    <name type="scientific">Posidoniimonas polymericola</name>
    <dbReference type="NCBI Taxonomy" id="2528002"/>
    <lineage>
        <taxon>Bacteria</taxon>
        <taxon>Pseudomonadati</taxon>
        <taxon>Planctomycetota</taxon>
        <taxon>Planctomycetia</taxon>
        <taxon>Pirellulales</taxon>
        <taxon>Lacipirellulaceae</taxon>
        <taxon>Posidoniimonas</taxon>
    </lineage>
</organism>
<evidence type="ECO:0000256" key="8">
    <source>
        <dbReference type="ARBA" id="ARBA00047599"/>
    </source>
</evidence>
<dbReference type="PANTHER" id="PTHR43706:SF47">
    <property type="entry name" value="EXTERNAL NADH-UBIQUINONE OXIDOREDUCTASE 1, MITOCHONDRIAL-RELATED"/>
    <property type="match status" value="1"/>
</dbReference>
<keyword evidence="7" id="KW-0520">NAD</keyword>
<gene>
    <name evidence="11" type="ORF">Pla123a_20560</name>
</gene>
<keyword evidence="3" id="KW-0285">Flavoprotein</keyword>
<comment type="catalytic activity">
    <reaction evidence="8">
        <text>a quinone + NADH + H(+) = a quinol + NAD(+)</text>
        <dbReference type="Rhea" id="RHEA:46160"/>
        <dbReference type="ChEBI" id="CHEBI:15378"/>
        <dbReference type="ChEBI" id="CHEBI:24646"/>
        <dbReference type="ChEBI" id="CHEBI:57540"/>
        <dbReference type="ChEBI" id="CHEBI:57945"/>
        <dbReference type="ChEBI" id="CHEBI:132124"/>
        <dbReference type="EC" id="1.6.5.9"/>
    </reaction>
</comment>
<accession>A0A5C5YR95</accession>
<evidence type="ECO:0000256" key="7">
    <source>
        <dbReference type="ARBA" id="ARBA00023027"/>
    </source>
</evidence>
<dbReference type="InterPro" id="IPR023753">
    <property type="entry name" value="FAD/NAD-binding_dom"/>
</dbReference>
<dbReference type="Proteomes" id="UP000318478">
    <property type="component" value="Unassembled WGS sequence"/>
</dbReference>
<evidence type="ECO:0000259" key="9">
    <source>
        <dbReference type="Pfam" id="PF07992"/>
    </source>
</evidence>
<evidence type="ECO:0000313" key="11">
    <source>
        <dbReference type="EMBL" id="TWT77395.1"/>
    </source>
</evidence>
<comment type="similarity">
    <text evidence="1">Belongs to the NADH dehydrogenase family.</text>
</comment>
<proteinExistence type="inferred from homology"/>
<evidence type="ECO:0000256" key="1">
    <source>
        <dbReference type="ARBA" id="ARBA00005272"/>
    </source>
</evidence>
<protein>
    <recommendedName>
        <fullName evidence="2">NADH:ubiquinone reductase (non-electrogenic)</fullName>
        <ecNumber evidence="2">1.6.5.9</ecNumber>
    </recommendedName>
</protein>
<evidence type="ECO:0000256" key="6">
    <source>
        <dbReference type="ARBA" id="ARBA00023002"/>
    </source>
</evidence>
<dbReference type="PRINTS" id="PR00368">
    <property type="entry name" value="FADPNR"/>
</dbReference>
<dbReference type="SUPFAM" id="SSF51905">
    <property type="entry name" value="FAD/NAD(P)-binding domain"/>
    <property type="match status" value="1"/>
</dbReference>
<dbReference type="PANTHER" id="PTHR43706">
    <property type="entry name" value="NADH DEHYDROGENASE"/>
    <property type="match status" value="1"/>
</dbReference>
<keyword evidence="6 11" id="KW-0560">Oxidoreductase</keyword>
<evidence type="ECO:0000256" key="5">
    <source>
        <dbReference type="ARBA" id="ARBA00022946"/>
    </source>
</evidence>
<dbReference type="Pfam" id="PF07992">
    <property type="entry name" value="Pyr_redox_2"/>
    <property type="match status" value="1"/>
</dbReference>
<dbReference type="AlphaFoldDB" id="A0A5C5YR95"/>
<dbReference type="InterPro" id="IPR036188">
    <property type="entry name" value="FAD/NAD-bd_sf"/>
</dbReference>
<keyword evidence="12" id="KW-1185">Reference proteome</keyword>
<dbReference type="EMBL" id="SJPO01000004">
    <property type="protein sequence ID" value="TWT77395.1"/>
    <property type="molecule type" value="Genomic_DNA"/>
</dbReference>
<feature type="domain" description="FAD/NAD(P)-binding" evidence="9">
    <location>
        <begin position="39"/>
        <end position="363"/>
    </location>
</feature>
<evidence type="ECO:0000259" key="10">
    <source>
        <dbReference type="Pfam" id="PF22366"/>
    </source>
</evidence>
<dbReference type="Gene3D" id="3.50.50.100">
    <property type="match status" value="1"/>
</dbReference>
<evidence type="ECO:0000256" key="4">
    <source>
        <dbReference type="ARBA" id="ARBA00022827"/>
    </source>
</evidence>
<evidence type="ECO:0000256" key="2">
    <source>
        <dbReference type="ARBA" id="ARBA00012637"/>
    </source>
</evidence>